<organism evidence="1 2">
    <name type="scientific">Araneus ventricosus</name>
    <name type="common">Orbweaver spider</name>
    <name type="synonym">Epeira ventricosa</name>
    <dbReference type="NCBI Taxonomy" id="182803"/>
    <lineage>
        <taxon>Eukaryota</taxon>
        <taxon>Metazoa</taxon>
        <taxon>Ecdysozoa</taxon>
        <taxon>Arthropoda</taxon>
        <taxon>Chelicerata</taxon>
        <taxon>Arachnida</taxon>
        <taxon>Araneae</taxon>
        <taxon>Araneomorphae</taxon>
        <taxon>Entelegynae</taxon>
        <taxon>Araneoidea</taxon>
        <taxon>Araneidae</taxon>
        <taxon>Araneus</taxon>
    </lineage>
</organism>
<reference evidence="1 2" key="1">
    <citation type="journal article" date="2019" name="Sci. Rep.">
        <title>Orb-weaving spider Araneus ventricosus genome elucidates the spidroin gene catalogue.</title>
        <authorList>
            <person name="Kono N."/>
            <person name="Nakamura H."/>
            <person name="Ohtoshi R."/>
            <person name="Moran D.A.P."/>
            <person name="Shinohara A."/>
            <person name="Yoshida Y."/>
            <person name="Fujiwara M."/>
            <person name="Mori M."/>
            <person name="Tomita M."/>
            <person name="Arakawa K."/>
        </authorList>
    </citation>
    <scope>NUCLEOTIDE SEQUENCE [LARGE SCALE GENOMIC DNA]</scope>
</reference>
<proteinExistence type="predicted"/>
<protein>
    <submittedName>
        <fullName evidence="1">Uncharacterized protein</fullName>
    </submittedName>
</protein>
<name>A0A4Y2Q9Q8_ARAVE</name>
<dbReference type="Proteomes" id="UP000499080">
    <property type="component" value="Unassembled WGS sequence"/>
</dbReference>
<comment type="caution">
    <text evidence="1">The sequence shown here is derived from an EMBL/GenBank/DDBJ whole genome shotgun (WGS) entry which is preliminary data.</text>
</comment>
<dbReference type="AlphaFoldDB" id="A0A4Y2Q9Q8"/>
<dbReference type="EMBL" id="BGPR01013052">
    <property type="protein sequence ID" value="GBN59026.1"/>
    <property type="molecule type" value="Genomic_DNA"/>
</dbReference>
<evidence type="ECO:0000313" key="2">
    <source>
        <dbReference type="Proteomes" id="UP000499080"/>
    </source>
</evidence>
<evidence type="ECO:0000313" key="1">
    <source>
        <dbReference type="EMBL" id="GBN59026.1"/>
    </source>
</evidence>
<accession>A0A4Y2Q9Q8</accession>
<keyword evidence="2" id="KW-1185">Reference proteome</keyword>
<gene>
    <name evidence="1" type="ORF">AVEN_96871_1</name>
</gene>
<sequence length="100" mass="11398">MKWGFESFRVKVTKRGKRAFSKLAGFFVPRKWLLFRDLEGVGPRGSNGPVDGELLPFRRDAPYLEDLFEHSMHHNKGLLNHRALLTSLLKASIRTTDACG</sequence>